<dbReference type="InterPro" id="IPR001279">
    <property type="entry name" value="Metallo-B-lactamas"/>
</dbReference>
<dbReference type="Gene3D" id="3.60.15.10">
    <property type="entry name" value="Ribonuclease Z/Hydroxyacylglutathione hydrolase-like"/>
    <property type="match status" value="1"/>
</dbReference>
<evidence type="ECO:0000313" key="2">
    <source>
        <dbReference type="EMBL" id="MFC4158855.1"/>
    </source>
</evidence>
<evidence type="ECO:0000313" key="3">
    <source>
        <dbReference type="Proteomes" id="UP001595791"/>
    </source>
</evidence>
<proteinExistence type="predicted"/>
<sequence length="264" mass="29417">MAITLYEDGDHRCLLFSDLVDDADDEAVQANQFLLMSGGEGALIDPAGNMTYNGLIMAMAQYFPARDLKYILASHADPDIVASLNKWLVTTRCTLLVSKLWARFVPHFCSAGNTAGRIVGLPDEGLRFSLGLTTLVALPAHFLHAEGNFHFLDTRARILFSGDMGASMVPHQAVETPVVGRAALRDHLRTMEAFHRRYMVSNKACRLWAAMVRPLVERGEIEQMVPQHGRRFVGREAILAFLDWIAVLECGIDRFEAENYRVPA</sequence>
<dbReference type="InterPro" id="IPR036866">
    <property type="entry name" value="RibonucZ/Hydroxyglut_hydro"/>
</dbReference>
<dbReference type="Proteomes" id="UP001595791">
    <property type="component" value="Unassembled WGS sequence"/>
</dbReference>
<protein>
    <submittedName>
        <fullName evidence="2">MBL fold metallo-hydrolase</fullName>
    </submittedName>
</protein>
<feature type="domain" description="Metallo-beta-lactamase" evidence="1">
    <location>
        <begin position="29"/>
        <end position="228"/>
    </location>
</feature>
<reference evidence="3" key="1">
    <citation type="journal article" date="2019" name="Int. J. Syst. Evol. Microbiol.">
        <title>The Global Catalogue of Microorganisms (GCM) 10K type strain sequencing project: providing services to taxonomists for standard genome sequencing and annotation.</title>
        <authorList>
            <consortium name="The Broad Institute Genomics Platform"/>
            <consortium name="The Broad Institute Genome Sequencing Center for Infectious Disease"/>
            <person name="Wu L."/>
            <person name="Ma J."/>
        </authorList>
    </citation>
    <scope>NUCLEOTIDE SEQUENCE [LARGE SCALE GENOMIC DNA]</scope>
    <source>
        <strain evidence="3">LMG 29894</strain>
    </source>
</reference>
<organism evidence="2 3">
    <name type="scientific">Chitinimonas lacunae</name>
    <dbReference type="NCBI Taxonomy" id="1963018"/>
    <lineage>
        <taxon>Bacteria</taxon>
        <taxon>Pseudomonadati</taxon>
        <taxon>Pseudomonadota</taxon>
        <taxon>Betaproteobacteria</taxon>
        <taxon>Neisseriales</taxon>
        <taxon>Chitinibacteraceae</taxon>
        <taxon>Chitinimonas</taxon>
    </lineage>
</organism>
<dbReference type="Pfam" id="PF19583">
    <property type="entry name" value="ODP"/>
    <property type="match status" value="1"/>
</dbReference>
<dbReference type="InterPro" id="IPR045761">
    <property type="entry name" value="ODP_dom"/>
</dbReference>
<dbReference type="SUPFAM" id="SSF56281">
    <property type="entry name" value="Metallo-hydrolase/oxidoreductase"/>
    <property type="match status" value="1"/>
</dbReference>
<accession>A0ABV8MNP2</accession>
<keyword evidence="3" id="KW-1185">Reference proteome</keyword>
<dbReference type="RefSeq" id="WP_378161978.1">
    <property type="nucleotide sequence ID" value="NZ_JBHSBU010000001.1"/>
</dbReference>
<dbReference type="PANTHER" id="PTHR43041">
    <property type="entry name" value="HYDROLASE, METALLO-BETA-LACTAMASE SUPERFAMILY"/>
    <property type="match status" value="1"/>
</dbReference>
<dbReference type="EMBL" id="JBHSBU010000001">
    <property type="protein sequence ID" value="MFC4158855.1"/>
    <property type="molecule type" value="Genomic_DNA"/>
</dbReference>
<name>A0ABV8MNP2_9NEIS</name>
<gene>
    <name evidence="2" type="ORF">ACFOW7_05705</name>
</gene>
<evidence type="ECO:0000259" key="1">
    <source>
        <dbReference type="SMART" id="SM00849"/>
    </source>
</evidence>
<comment type="caution">
    <text evidence="2">The sequence shown here is derived from an EMBL/GenBank/DDBJ whole genome shotgun (WGS) entry which is preliminary data.</text>
</comment>
<dbReference type="PANTHER" id="PTHR43041:SF1">
    <property type="entry name" value="METALLO-BETA-LACTAMASE DOMAIN-CONTAINING PROTEIN"/>
    <property type="match status" value="1"/>
</dbReference>
<dbReference type="SMART" id="SM00849">
    <property type="entry name" value="Lactamase_B"/>
    <property type="match status" value="1"/>
</dbReference>